<evidence type="ECO:0000313" key="3">
    <source>
        <dbReference type="Proteomes" id="UP000001194"/>
    </source>
</evidence>
<feature type="compositionally biased region" description="Basic and acidic residues" evidence="1">
    <location>
        <begin position="29"/>
        <end position="39"/>
    </location>
</feature>
<feature type="compositionally biased region" description="Basic residues" evidence="1">
    <location>
        <begin position="13"/>
        <end position="28"/>
    </location>
</feature>
<evidence type="ECO:0000256" key="1">
    <source>
        <dbReference type="SAM" id="MobiDB-lite"/>
    </source>
</evidence>
<dbReference type="Proteomes" id="UP000001194">
    <property type="component" value="Unassembled WGS sequence"/>
</dbReference>
<sequence length="265" mass="29884">MPPIHLDPPNRPTHAKRQGHANRRRKREREKEAVKLESRERICPYKPRPATVKKHVKSSKPRLTKYNNDTIPIASSSYLALPGPNSSSKFPLEQLVGPQLRFKMQKVVWDGTISMPIVDEGGRYIGLCASSDASDWPDVHQSAAAALEEARGRMSWGKKDRRHRRGAFFACNVGISHGGGKTKPMVLHHNAPDDAILSGLLKHPSFIQMAGHASGIFATWAPRLHSYYADHLQKLLDNDETLTRIVNTMQLYIPFSTYILQWPFP</sequence>
<dbReference type="RefSeq" id="XP_001884304.1">
    <property type="nucleotide sequence ID" value="XM_001884269.1"/>
</dbReference>
<keyword evidence="3" id="KW-1185">Reference proteome</keyword>
<dbReference type="EMBL" id="DS547115">
    <property type="protein sequence ID" value="EDR04914.1"/>
    <property type="molecule type" value="Genomic_DNA"/>
</dbReference>
<gene>
    <name evidence="2" type="ORF">LACBIDRAFT_303791</name>
</gene>
<proteinExistence type="predicted"/>
<reference evidence="2 3" key="1">
    <citation type="journal article" date="2008" name="Nature">
        <title>The genome of Laccaria bicolor provides insights into mycorrhizal symbiosis.</title>
        <authorList>
            <person name="Martin F."/>
            <person name="Aerts A."/>
            <person name="Ahren D."/>
            <person name="Brun A."/>
            <person name="Danchin E.G.J."/>
            <person name="Duchaussoy F."/>
            <person name="Gibon J."/>
            <person name="Kohler A."/>
            <person name="Lindquist E."/>
            <person name="Pereda V."/>
            <person name="Salamov A."/>
            <person name="Shapiro H.J."/>
            <person name="Wuyts J."/>
            <person name="Blaudez D."/>
            <person name="Buee M."/>
            <person name="Brokstein P."/>
            <person name="Canbaeck B."/>
            <person name="Cohen D."/>
            <person name="Courty P.E."/>
            <person name="Coutinho P.M."/>
            <person name="Delaruelle C."/>
            <person name="Detter J.C."/>
            <person name="Deveau A."/>
            <person name="DiFazio S."/>
            <person name="Duplessis S."/>
            <person name="Fraissinet-Tachet L."/>
            <person name="Lucic E."/>
            <person name="Frey-Klett P."/>
            <person name="Fourrey C."/>
            <person name="Feussner I."/>
            <person name="Gay G."/>
            <person name="Grimwood J."/>
            <person name="Hoegger P.J."/>
            <person name="Jain P."/>
            <person name="Kilaru S."/>
            <person name="Labbe J."/>
            <person name="Lin Y.C."/>
            <person name="Legue V."/>
            <person name="Le Tacon F."/>
            <person name="Marmeisse R."/>
            <person name="Melayah D."/>
            <person name="Montanini B."/>
            <person name="Muratet M."/>
            <person name="Nehls U."/>
            <person name="Niculita-Hirzel H."/>
            <person name="Oudot-Le Secq M.P."/>
            <person name="Peter M."/>
            <person name="Quesneville H."/>
            <person name="Rajashekar B."/>
            <person name="Reich M."/>
            <person name="Rouhier N."/>
            <person name="Schmutz J."/>
            <person name="Yin T."/>
            <person name="Chalot M."/>
            <person name="Henrissat B."/>
            <person name="Kuees U."/>
            <person name="Lucas S."/>
            <person name="Van de Peer Y."/>
            <person name="Podila G.K."/>
            <person name="Polle A."/>
            <person name="Pukkila P.J."/>
            <person name="Richardson P.M."/>
            <person name="Rouze P."/>
            <person name="Sanders I.R."/>
            <person name="Stajich J.E."/>
            <person name="Tunlid A."/>
            <person name="Tuskan G."/>
            <person name="Grigoriev I.V."/>
        </authorList>
    </citation>
    <scope>NUCLEOTIDE SEQUENCE [LARGE SCALE GENOMIC DNA]</scope>
    <source>
        <strain evidence="3">S238N-H82 / ATCC MYA-4686</strain>
    </source>
</reference>
<dbReference type="InParanoid" id="B0DKB7"/>
<dbReference type="OrthoDB" id="3033952at2759"/>
<evidence type="ECO:0000313" key="2">
    <source>
        <dbReference type="EMBL" id="EDR04914.1"/>
    </source>
</evidence>
<feature type="region of interest" description="Disordered" evidence="1">
    <location>
        <begin position="1"/>
        <end position="39"/>
    </location>
</feature>
<dbReference type="HOGENOM" id="CLU_1049971_0_0_1"/>
<feature type="compositionally biased region" description="Pro residues" evidence="1">
    <location>
        <begin position="1"/>
        <end position="11"/>
    </location>
</feature>
<dbReference type="GeneID" id="6080071"/>
<accession>B0DKB7</accession>
<organism evidence="3">
    <name type="scientific">Laccaria bicolor (strain S238N-H82 / ATCC MYA-4686)</name>
    <name type="common">Bicoloured deceiver</name>
    <name type="synonym">Laccaria laccata var. bicolor</name>
    <dbReference type="NCBI Taxonomy" id="486041"/>
    <lineage>
        <taxon>Eukaryota</taxon>
        <taxon>Fungi</taxon>
        <taxon>Dikarya</taxon>
        <taxon>Basidiomycota</taxon>
        <taxon>Agaricomycotina</taxon>
        <taxon>Agaricomycetes</taxon>
        <taxon>Agaricomycetidae</taxon>
        <taxon>Agaricales</taxon>
        <taxon>Agaricineae</taxon>
        <taxon>Hydnangiaceae</taxon>
        <taxon>Laccaria</taxon>
    </lineage>
</organism>
<dbReference type="STRING" id="486041.B0DKB7"/>
<dbReference type="AlphaFoldDB" id="B0DKB7"/>
<dbReference type="KEGG" id="lbc:LACBIDRAFT_303791"/>
<name>B0DKB7_LACBS</name>
<protein>
    <submittedName>
        <fullName evidence="2">Predicted protein</fullName>
    </submittedName>
</protein>